<feature type="compositionally biased region" description="Low complexity" evidence="1">
    <location>
        <begin position="60"/>
        <end position="70"/>
    </location>
</feature>
<evidence type="ECO:0000313" key="4">
    <source>
        <dbReference type="Proteomes" id="UP000245489"/>
    </source>
</evidence>
<sequence>MQKDKIDFIVDLLADNRIEAPLKEKVSDLATKELKRIFSVESENRERILEIERKMLNLKNESTSNTPTNNTDEKPKNDTITPPNPLHTKNFLAYFRDSEGLKYLTHDYKDLANKIPRETLLSIAKKEFDEAKRKNPDVYSKLLRRVEEFAFKEKPNWTIRKGKKETTINLGWKSKEFIDWEASSLVHPCMDSVWNTKMIEPFKKTIEVRDGMLLEIIEETISLVFSKEDLDIFVINYDKTNLLSGRFFTDVDWFGQAIYKILSGTKKKAEKNGFYNISIEYKEVFENNYKCLKIIHLDSKPNRSSESNDLISGDFKDIRSVLWSLCNWAIEAEFSNGFRRKYLLWDTNIKETSFEIPKEEVKGFTHLLLFY</sequence>
<protein>
    <recommendedName>
        <fullName evidence="2">Histidine Kinase domain-containing protein</fullName>
    </recommendedName>
</protein>
<gene>
    <name evidence="3" type="ORF">LV89_00976</name>
</gene>
<dbReference type="OrthoDB" id="1496241at2"/>
<evidence type="ECO:0000313" key="3">
    <source>
        <dbReference type="EMBL" id="PWK28197.1"/>
    </source>
</evidence>
<dbReference type="AlphaFoldDB" id="A0A316EBH3"/>
<dbReference type="InterPro" id="IPR054731">
    <property type="entry name" value="HisKin-conflict"/>
</dbReference>
<dbReference type="Pfam" id="PF22561">
    <property type="entry name" value="HisKin-conflict"/>
    <property type="match status" value="1"/>
</dbReference>
<dbReference type="EMBL" id="QGGO01000004">
    <property type="protein sequence ID" value="PWK28197.1"/>
    <property type="molecule type" value="Genomic_DNA"/>
</dbReference>
<dbReference type="RefSeq" id="WP_146199078.1">
    <property type="nucleotide sequence ID" value="NZ_QGGO01000004.1"/>
</dbReference>
<feature type="region of interest" description="Disordered" evidence="1">
    <location>
        <begin position="59"/>
        <end position="85"/>
    </location>
</feature>
<evidence type="ECO:0000259" key="2">
    <source>
        <dbReference type="Pfam" id="PF22561"/>
    </source>
</evidence>
<name>A0A316EBH3_9BACT</name>
<organism evidence="3 4">
    <name type="scientific">Arcicella aurantiaca</name>
    <dbReference type="NCBI Taxonomy" id="591202"/>
    <lineage>
        <taxon>Bacteria</taxon>
        <taxon>Pseudomonadati</taxon>
        <taxon>Bacteroidota</taxon>
        <taxon>Cytophagia</taxon>
        <taxon>Cytophagales</taxon>
        <taxon>Flectobacillaceae</taxon>
        <taxon>Arcicella</taxon>
    </lineage>
</organism>
<feature type="domain" description="Histidine Kinase" evidence="2">
    <location>
        <begin position="81"/>
        <end position="371"/>
    </location>
</feature>
<comment type="caution">
    <text evidence="3">The sequence shown here is derived from an EMBL/GenBank/DDBJ whole genome shotgun (WGS) entry which is preliminary data.</text>
</comment>
<accession>A0A316EBH3</accession>
<proteinExistence type="predicted"/>
<keyword evidence="4" id="KW-1185">Reference proteome</keyword>
<reference evidence="3 4" key="1">
    <citation type="submission" date="2018-05" db="EMBL/GenBank/DDBJ databases">
        <title>Genomic Encyclopedia of Archaeal and Bacterial Type Strains, Phase II (KMG-II): from individual species to whole genera.</title>
        <authorList>
            <person name="Goeker M."/>
        </authorList>
    </citation>
    <scope>NUCLEOTIDE SEQUENCE [LARGE SCALE GENOMIC DNA]</scope>
    <source>
        <strain evidence="3 4">DSM 22214</strain>
    </source>
</reference>
<evidence type="ECO:0000256" key="1">
    <source>
        <dbReference type="SAM" id="MobiDB-lite"/>
    </source>
</evidence>
<dbReference type="Proteomes" id="UP000245489">
    <property type="component" value="Unassembled WGS sequence"/>
</dbReference>